<name>A0ABM1YEU6_AEDAL</name>
<protein>
    <recommendedName>
        <fullName evidence="1">Reverse transcriptase domain-containing protein</fullName>
    </recommendedName>
</protein>
<feature type="domain" description="Reverse transcriptase" evidence="1">
    <location>
        <begin position="1"/>
        <end position="81"/>
    </location>
</feature>
<keyword evidence="3" id="KW-1185">Reference proteome</keyword>
<accession>A0ABM1YEU6</accession>
<dbReference type="PROSITE" id="PS50878">
    <property type="entry name" value="RT_POL"/>
    <property type="match status" value="1"/>
</dbReference>
<reference evidence="3" key="1">
    <citation type="journal article" date="2015" name="Proc. Natl. Acad. Sci. U.S.A.">
        <title>Genome sequence of the Asian Tiger mosquito, Aedes albopictus, reveals insights into its biology, genetics, and evolution.</title>
        <authorList>
            <person name="Chen X.G."/>
            <person name="Jiang X."/>
            <person name="Gu J."/>
            <person name="Xu M."/>
            <person name="Wu Y."/>
            <person name="Deng Y."/>
            <person name="Zhang C."/>
            <person name="Bonizzoni M."/>
            <person name="Dermauw W."/>
            <person name="Vontas J."/>
            <person name="Armbruster P."/>
            <person name="Huang X."/>
            <person name="Yang Y."/>
            <person name="Zhang H."/>
            <person name="He W."/>
            <person name="Peng H."/>
            <person name="Liu Y."/>
            <person name="Wu K."/>
            <person name="Chen J."/>
            <person name="Lirakis M."/>
            <person name="Topalis P."/>
            <person name="Van Leeuwen T."/>
            <person name="Hall A.B."/>
            <person name="Jiang X."/>
            <person name="Thorpe C."/>
            <person name="Mueller R.L."/>
            <person name="Sun C."/>
            <person name="Waterhouse R.M."/>
            <person name="Yan G."/>
            <person name="Tu Z.J."/>
            <person name="Fang X."/>
            <person name="James A.A."/>
        </authorList>
    </citation>
    <scope>NUCLEOTIDE SEQUENCE [LARGE SCALE GENOMIC DNA]</scope>
    <source>
        <strain evidence="3">Foshan</strain>
    </source>
</reference>
<dbReference type="EnsemblMetazoa" id="AALFPA23_008533.R11521">
    <property type="protein sequence ID" value="AALFPA23_008533.P11521"/>
    <property type="gene ID" value="AALFPA23_008533"/>
</dbReference>
<dbReference type="RefSeq" id="XP_062713508.1">
    <property type="nucleotide sequence ID" value="XM_062857524.1"/>
</dbReference>
<evidence type="ECO:0000259" key="1">
    <source>
        <dbReference type="PROSITE" id="PS50878"/>
    </source>
</evidence>
<proteinExistence type="predicted"/>
<sequence length="128" mass="14066">MRSTYLHNFELADDLAFLAQLRSDMQSKLDDLADRSSASGLTINANKTKSLDVTTVNPSSFTVAGQALENVASFQYLGSQIATDGCNKIDMGLGLQHHHSISVTLQQQQQQRLDGYLCNFIPFRLEAG</sequence>
<dbReference type="PANTHER" id="PTHR47027">
    <property type="entry name" value="REVERSE TRANSCRIPTASE DOMAIN-CONTAINING PROTEIN"/>
    <property type="match status" value="1"/>
</dbReference>
<organism evidence="2 3">
    <name type="scientific">Aedes albopictus</name>
    <name type="common">Asian tiger mosquito</name>
    <name type="synonym">Stegomyia albopicta</name>
    <dbReference type="NCBI Taxonomy" id="7160"/>
    <lineage>
        <taxon>Eukaryota</taxon>
        <taxon>Metazoa</taxon>
        <taxon>Ecdysozoa</taxon>
        <taxon>Arthropoda</taxon>
        <taxon>Hexapoda</taxon>
        <taxon>Insecta</taxon>
        <taxon>Pterygota</taxon>
        <taxon>Neoptera</taxon>
        <taxon>Endopterygota</taxon>
        <taxon>Diptera</taxon>
        <taxon>Nematocera</taxon>
        <taxon>Culicoidea</taxon>
        <taxon>Culicidae</taxon>
        <taxon>Culicinae</taxon>
        <taxon>Aedini</taxon>
        <taxon>Aedes</taxon>
        <taxon>Stegomyia</taxon>
    </lineage>
</organism>
<dbReference type="InterPro" id="IPR000477">
    <property type="entry name" value="RT_dom"/>
</dbReference>
<dbReference type="GeneID" id="134290390"/>
<dbReference type="PANTHER" id="PTHR47027:SF25">
    <property type="entry name" value="REVERSE TRANSCRIPTASE DOMAIN-CONTAINING PROTEIN"/>
    <property type="match status" value="1"/>
</dbReference>
<dbReference type="Proteomes" id="UP000069940">
    <property type="component" value="Unassembled WGS sequence"/>
</dbReference>
<evidence type="ECO:0000313" key="2">
    <source>
        <dbReference type="EnsemblMetazoa" id="AALFPA23_008533.P11521"/>
    </source>
</evidence>
<reference evidence="2" key="2">
    <citation type="submission" date="2025-05" db="UniProtKB">
        <authorList>
            <consortium name="EnsemblMetazoa"/>
        </authorList>
    </citation>
    <scope>IDENTIFICATION</scope>
    <source>
        <strain evidence="2">Foshan</strain>
    </source>
</reference>
<evidence type="ECO:0000313" key="3">
    <source>
        <dbReference type="Proteomes" id="UP000069940"/>
    </source>
</evidence>